<dbReference type="PANTHER" id="PTHR21666:SF289">
    <property type="entry name" value="L-ALA--D-GLU ENDOPEPTIDASE"/>
    <property type="match status" value="1"/>
</dbReference>
<dbReference type="AlphaFoldDB" id="A0A6J4M9U0"/>
<dbReference type="Pfam" id="PF01551">
    <property type="entry name" value="Peptidase_M23"/>
    <property type="match status" value="1"/>
</dbReference>
<evidence type="ECO:0000259" key="3">
    <source>
        <dbReference type="Pfam" id="PF01551"/>
    </source>
</evidence>
<dbReference type="SUPFAM" id="SSF51261">
    <property type="entry name" value="Duplicated hybrid motif"/>
    <property type="match status" value="1"/>
</dbReference>
<dbReference type="InterPro" id="IPR016047">
    <property type="entry name" value="M23ase_b-sheet_dom"/>
</dbReference>
<accession>A0A6J4M9U0</accession>
<organism evidence="4">
    <name type="scientific">uncultured Gemmatimonadaceae bacterium</name>
    <dbReference type="NCBI Taxonomy" id="246130"/>
    <lineage>
        <taxon>Bacteria</taxon>
        <taxon>Pseudomonadati</taxon>
        <taxon>Gemmatimonadota</taxon>
        <taxon>Gemmatimonadia</taxon>
        <taxon>Gemmatimonadales</taxon>
        <taxon>Gemmatimonadaceae</taxon>
        <taxon>environmental samples</taxon>
    </lineage>
</organism>
<feature type="coiled-coil region" evidence="2">
    <location>
        <begin position="18"/>
        <end position="66"/>
    </location>
</feature>
<keyword evidence="2" id="KW-0175">Coiled coil</keyword>
<gene>
    <name evidence="4" type="ORF">AVDCRST_MAG11-3687</name>
</gene>
<sequence length="391" mass="42763">MGGAIALLAAAPLAAQSTAAAEARLRAQRDELAEIRRERESLQRRMAELQGSVHDLSEEVANLDRQADVTARVVRSLDAQLVAITKEVGAASEGMARAESELAQRRVVLRDRLVRIYKRGPLYSLEVLFSAESFGGLVARYKYLHLAALRDRALVGRVEQLRNQVRGQRAFLVRLQADIEENRTEKAEEESRLRALEGLRGRNLAQAQRRTVQARRRLGELARAEARLGSTIASLEAARRRAEARPNAAPARASTIRTSDLGQLDWPVDGEVLYRYGRVVNPNNTTTRWNGIGIGASAGAPVKAIAPGEVAMATEMGTYGMTVIVQHGGGDYSVYASLSRAAVEKGQQVRKGETIGFVGAADPDMPPHLHFEIRRARGAAVDPLEWLRGGR</sequence>
<dbReference type="CDD" id="cd12797">
    <property type="entry name" value="M23_peptidase"/>
    <property type="match status" value="1"/>
</dbReference>
<dbReference type="InterPro" id="IPR050570">
    <property type="entry name" value="Cell_wall_metabolism_enzyme"/>
</dbReference>
<dbReference type="InterPro" id="IPR011055">
    <property type="entry name" value="Dup_hybrid_motif"/>
</dbReference>
<protein>
    <submittedName>
        <fullName evidence="4">Peptidase M23B</fullName>
    </submittedName>
</protein>
<evidence type="ECO:0000313" key="4">
    <source>
        <dbReference type="EMBL" id="CAA9353646.1"/>
    </source>
</evidence>
<dbReference type="Gene3D" id="6.10.250.3150">
    <property type="match status" value="1"/>
</dbReference>
<evidence type="ECO:0000256" key="2">
    <source>
        <dbReference type="SAM" id="Coils"/>
    </source>
</evidence>
<proteinExistence type="predicted"/>
<feature type="domain" description="M23ase beta-sheet core" evidence="3">
    <location>
        <begin position="288"/>
        <end position="383"/>
    </location>
</feature>
<reference evidence="4" key="1">
    <citation type="submission" date="2020-02" db="EMBL/GenBank/DDBJ databases">
        <authorList>
            <person name="Meier V. D."/>
        </authorList>
    </citation>
    <scope>NUCLEOTIDE SEQUENCE</scope>
    <source>
        <strain evidence="4">AVDCRST_MAG11</strain>
    </source>
</reference>
<dbReference type="GO" id="GO:0004222">
    <property type="term" value="F:metalloendopeptidase activity"/>
    <property type="evidence" value="ECO:0007669"/>
    <property type="project" value="TreeGrafter"/>
</dbReference>
<dbReference type="Gene3D" id="2.70.70.10">
    <property type="entry name" value="Glucose Permease (Domain IIA)"/>
    <property type="match status" value="1"/>
</dbReference>
<evidence type="ECO:0000256" key="1">
    <source>
        <dbReference type="ARBA" id="ARBA00022729"/>
    </source>
</evidence>
<keyword evidence="1" id="KW-0732">Signal</keyword>
<dbReference type="EMBL" id="CADCTU010000786">
    <property type="protein sequence ID" value="CAA9353646.1"/>
    <property type="molecule type" value="Genomic_DNA"/>
</dbReference>
<dbReference type="PANTHER" id="PTHR21666">
    <property type="entry name" value="PEPTIDASE-RELATED"/>
    <property type="match status" value="1"/>
</dbReference>
<feature type="coiled-coil region" evidence="2">
    <location>
        <begin position="172"/>
        <end position="241"/>
    </location>
</feature>
<name>A0A6J4M9U0_9BACT</name>